<proteinExistence type="predicted"/>
<protein>
    <submittedName>
        <fullName evidence="1">Uncharacterized protein</fullName>
    </submittedName>
</protein>
<dbReference type="EMBL" id="JABCKI010006596">
    <property type="protein sequence ID" value="KAG5634155.1"/>
    <property type="molecule type" value="Genomic_DNA"/>
</dbReference>
<sequence>PDLPQSSQDLKSQDTMFQMIEALNKSVEGLKEHVTDLETENATLKEWVTDLRTETTQLRLASHGNLEALRALRRRIRLDEARKLILAAWSPNNPDVCWNHFSAVYSTPAQMQVFISSSQVFRRPLTAEALDQVFHMHASIRAGGNFVAHEADQDLLRDAIEHATPYDMRALTTVWESVYNKDF</sequence>
<evidence type="ECO:0000313" key="1">
    <source>
        <dbReference type="EMBL" id="KAG5634155.1"/>
    </source>
</evidence>
<gene>
    <name evidence="1" type="ORF">H0H81_003130</name>
</gene>
<reference evidence="1" key="1">
    <citation type="submission" date="2021-02" db="EMBL/GenBank/DDBJ databases">
        <authorList>
            <person name="Nieuwenhuis M."/>
            <person name="Van De Peppel L.J.J."/>
        </authorList>
    </citation>
    <scope>NUCLEOTIDE SEQUENCE</scope>
    <source>
        <strain evidence="1">D49</strain>
    </source>
</reference>
<feature type="non-terminal residue" evidence="1">
    <location>
        <position position="183"/>
    </location>
</feature>
<name>A0A9P7K2P2_9AGAR</name>
<comment type="caution">
    <text evidence="1">The sequence shown here is derived from an EMBL/GenBank/DDBJ whole genome shotgun (WGS) entry which is preliminary data.</text>
</comment>
<dbReference type="Gene3D" id="1.20.5.170">
    <property type="match status" value="1"/>
</dbReference>
<organism evidence="1 2">
    <name type="scientific">Sphagnurus paluster</name>
    <dbReference type="NCBI Taxonomy" id="117069"/>
    <lineage>
        <taxon>Eukaryota</taxon>
        <taxon>Fungi</taxon>
        <taxon>Dikarya</taxon>
        <taxon>Basidiomycota</taxon>
        <taxon>Agaricomycotina</taxon>
        <taxon>Agaricomycetes</taxon>
        <taxon>Agaricomycetidae</taxon>
        <taxon>Agaricales</taxon>
        <taxon>Tricholomatineae</taxon>
        <taxon>Lyophyllaceae</taxon>
        <taxon>Sphagnurus</taxon>
    </lineage>
</organism>
<evidence type="ECO:0000313" key="2">
    <source>
        <dbReference type="Proteomes" id="UP000717328"/>
    </source>
</evidence>
<dbReference type="OrthoDB" id="10497672at2759"/>
<keyword evidence="2" id="KW-1185">Reference proteome</keyword>
<reference evidence="1" key="2">
    <citation type="submission" date="2021-10" db="EMBL/GenBank/DDBJ databases">
        <title>Phylogenomics reveals ancestral predisposition of the termite-cultivated fungus Termitomyces towards a domesticated lifestyle.</title>
        <authorList>
            <person name="Auxier B."/>
            <person name="Grum-Grzhimaylo A."/>
            <person name="Cardenas M.E."/>
            <person name="Lodge J.D."/>
            <person name="Laessoe T."/>
            <person name="Pedersen O."/>
            <person name="Smith M.E."/>
            <person name="Kuyper T.W."/>
            <person name="Franco-Molano E.A."/>
            <person name="Baroni T.J."/>
            <person name="Aanen D.K."/>
        </authorList>
    </citation>
    <scope>NUCLEOTIDE SEQUENCE</scope>
    <source>
        <strain evidence="1">D49</strain>
    </source>
</reference>
<dbReference type="Proteomes" id="UP000717328">
    <property type="component" value="Unassembled WGS sequence"/>
</dbReference>
<accession>A0A9P7K2P2</accession>
<dbReference type="AlphaFoldDB" id="A0A9P7K2P2"/>